<dbReference type="RefSeq" id="WP_109991226.1">
    <property type="nucleotide sequence ID" value="NZ_CP028160.1"/>
</dbReference>
<dbReference type="Proteomes" id="UP000245919">
    <property type="component" value="Chromosome"/>
</dbReference>
<dbReference type="AlphaFoldDB" id="A0A2Z3KGD2"/>
<organism evidence="1 2">
    <name type="scientific">Lactococcus lactis subsp. lactis</name>
    <name type="common">Streptococcus lactis</name>
    <dbReference type="NCBI Taxonomy" id="1360"/>
    <lineage>
        <taxon>Bacteria</taxon>
        <taxon>Bacillati</taxon>
        <taxon>Bacillota</taxon>
        <taxon>Bacilli</taxon>
        <taxon>Lactobacillales</taxon>
        <taxon>Streptococcaceae</taxon>
        <taxon>Lactococcus</taxon>
    </lineage>
</organism>
<reference evidence="1 2" key="1">
    <citation type="submission" date="2018-03" db="EMBL/GenBank/DDBJ databases">
        <title>Genome sequence of Lactococcus lactis strain 14B4 from almond drupe.</title>
        <authorList>
            <person name="Tran T.D."/>
            <person name="McGarvey J.A."/>
            <person name="Huynh S."/>
            <person name="Parker C.T."/>
        </authorList>
    </citation>
    <scope>NUCLEOTIDE SEQUENCE [LARGE SCALE GENOMIC DNA]</scope>
    <source>
        <strain evidence="1 2">14B4</strain>
    </source>
</reference>
<gene>
    <name evidence="1" type="ORF">LL14B4_10265</name>
</gene>
<protein>
    <submittedName>
        <fullName evidence="1">Uncharacterized protein</fullName>
    </submittedName>
</protein>
<dbReference type="GeneID" id="89634164"/>
<proteinExistence type="predicted"/>
<sequence length="63" mass="7393">MGNEKIEFDRKKLEEGIAYIVNEAYALGRFDEETADFEQAIKNWIDTRGTYDLGSYDLDEEEH</sequence>
<dbReference type="EMBL" id="CP028160">
    <property type="protein sequence ID" value="AWN66537.1"/>
    <property type="molecule type" value="Genomic_DNA"/>
</dbReference>
<accession>A0A2Z3KGD2</accession>
<name>A0A2Z3KGD2_LACLL</name>
<evidence type="ECO:0000313" key="1">
    <source>
        <dbReference type="EMBL" id="AWN66537.1"/>
    </source>
</evidence>
<evidence type="ECO:0000313" key="2">
    <source>
        <dbReference type="Proteomes" id="UP000245919"/>
    </source>
</evidence>